<sequence>MAKRHPIACIALEGMPIPQMIPLVFTLRQNSSFIGKLRLLPGSLPLAGGQSVIHTGPPIVVTLANKVVSFNCKITYLYISKYKNFKVNYFYVNRQSQTSTEEHTDCTPSQGTENQTHSVECQVTSRLQDASATGMYYCSVHWQEDTKIGNGTFILVRDSGYQKPAQPYLKSLLLGFTGFLTVLSVLGTALLLWKKKRMLVPGKQLASSSKQPPSEPIYTRPPELIPRLPHHPLSDALDPPTPACLLPGKLPPWQPARIHMMYTRKEVPASCSGWQWALLWQPPDMGPRAQQDLGCA</sequence>
<accession>A0A9B0WS91</accession>
<protein>
    <submittedName>
        <fullName evidence="4">NFAT activation molecule 1</fullName>
    </submittedName>
</protein>
<dbReference type="GO" id="GO:0045577">
    <property type="term" value="P:regulation of B cell differentiation"/>
    <property type="evidence" value="ECO:0007669"/>
    <property type="project" value="InterPro"/>
</dbReference>
<feature type="domain" description="NFAM1 Ig-like" evidence="2">
    <location>
        <begin position="49"/>
        <end position="157"/>
    </location>
</feature>
<dbReference type="GO" id="GO:0050861">
    <property type="term" value="P:positive regulation of B cell receptor signaling pathway"/>
    <property type="evidence" value="ECO:0007669"/>
    <property type="project" value="InterPro"/>
</dbReference>
<dbReference type="GO" id="GO:0045121">
    <property type="term" value="C:membrane raft"/>
    <property type="evidence" value="ECO:0007669"/>
    <property type="project" value="TreeGrafter"/>
</dbReference>
<dbReference type="InterPro" id="IPR057883">
    <property type="entry name" value="Ig_NFAM1"/>
</dbReference>
<dbReference type="PANTHER" id="PTHR35680">
    <property type="entry name" value="NFAT ACTIVATION MOLECULE 1"/>
    <property type="match status" value="1"/>
</dbReference>
<dbReference type="RefSeq" id="XP_006866973.1">
    <property type="nucleotide sequence ID" value="XM_006866911.1"/>
</dbReference>
<name>A0A9B0WS91_CHRAS</name>
<dbReference type="PANTHER" id="PTHR35680:SF1">
    <property type="entry name" value="NFAT ACTIVATION MOLECULE 1"/>
    <property type="match status" value="1"/>
</dbReference>
<evidence type="ECO:0000313" key="3">
    <source>
        <dbReference type="Proteomes" id="UP000504623"/>
    </source>
</evidence>
<dbReference type="GO" id="GO:0004888">
    <property type="term" value="F:transmembrane signaling receptor activity"/>
    <property type="evidence" value="ECO:0007669"/>
    <property type="project" value="InterPro"/>
</dbReference>
<keyword evidence="1" id="KW-1133">Transmembrane helix</keyword>
<dbReference type="CTD" id="150372"/>
<gene>
    <name evidence="4" type="primary">NFAM1</name>
</gene>
<keyword evidence="3" id="KW-1185">Reference proteome</keyword>
<dbReference type="GeneID" id="102817906"/>
<proteinExistence type="predicted"/>
<organism evidence="3 4">
    <name type="scientific">Chrysochloris asiatica</name>
    <name type="common">Cape golden mole</name>
    <dbReference type="NCBI Taxonomy" id="185453"/>
    <lineage>
        <taxon>Eukaryota</taxon>
        <taxon>Metazoa</taxon>
        <taxon>Chordata</taxon>
        <taxon>Craniata</taxon>
        <taxon>Vertebrata</taxon>
        <taxon>Euteleostomi</taxon>
        <taxon>Mammalia</taxon>
        <taxon>Eutheria</taxon>
        <taxon>Afrotheria</taxon>
        <taxon>Chrysochloridae</taxon>
        <taxon>Chrysochlorinae</taxon>
        <taxon>Chrysochloris</taxon>
    </lineage>
</organism>
<dbReference type="Pfam" id="PF25830">
    <property type="entry name" value="Ig_NFAM1"/>
    <property type="match status" value="1"/>
</dbReference>
<reference evidence="4" key="1">
    <citation type="submission" date="2025-08" db="UniProtKB">
        <authorList>
            <consortium name="RefSeq"/>
        </authorList>
    </citation>
    <scope>IDENTIFICATION</scope>
    <source>
        <tissue evidence="4">Spleen</tissue>
    </source>
</reference>
<dbReference type="Proteomes" id="UP000504623">
    <property type="component" value="Unplaced"/>
</dbReference>
<dbReference type="GO" id="GO:0001819">
    <property type="term" value="P:positive regulation of cytokine production"/>
    <property type="evidence" value="ECO:0007669"/>
    <property type="project" value="InterPro"/>
</dbReference>
<keyword evidence="1" id="KW-0812">Transmembrane</keyword>
<dbReference type="OrthoDB" id="9898104at2759"/>
<feature type="transmembrane region" description="Helical" evidence="1">
    <location>
        <begin position="172"/>
        <end position="193"/>
    </location>
</feature>
<evidence type="ECO:0000259" key="2">
    <source>
        <dbReference type="Pfam" id="PF25830"/>
    </source>
</evidence>
<dbReference type="InterPro" id="IPR033549">
    <property type="entry name" value="NFAM1"/>
</dbReference>
<keyword evidence="1" id="KW-0472">Membrane</keyword>
<dbReference type="GO" id="GO:0050853">
    <property type="term" value="P:B cell receptor signaling pathway"/>
    <property type="evidence" value="ECO:0007669"/>
    <property type="project" value="TreeGrafter"/>
</dbReference>
<evidence type="ECO:0000313" key="4">
    <source>
        <dbReference type="RefSeq" id="XP_006866973.1"/>
    </source>
</evidence>
<evidence type="ECO:0000256" key="1">
    <source>
        <dbReference type="SAM" id="Phobius"/>
    </source>
</evidence>
<dbReference type="AlphaFoldDB" id="A0A9B0WS91"/>